<dbReference type="EMBL" id="JBHTON010000035">
    <property type="protein sequence ID" value="MFD1485742.1"/>
    <property type="molecule type" value="Genomic_DNA"/>
</dbReference>
<dbReference type="PROSITE" id="PS51118">
    <property type="entry name" value="HTH_HXLR"/>
    <property type="match status" value="1"/>
</dbReference>
<dbReference type="PANTHER" id="PTHR33204">
    <property type="entry name" value="TRANSCRIPTIONAL REGULATOR, MARR FAMILY"/>
    <property type="match status" value="1"/>
</dbReference>
<evidence type="ECO:0000313" key="6">
    <source>
        <dbReference type="Proteomes" id="UP001597252"/>
    </source>
</evidence>
<reference evidence="6" key="1">
    <citation type="journal article" date="2019" name="Int. J. Syst. Evol. Microbiol.">
        <title>The Global Catalogue of Microorganisms (GCM) 10K type strain sequencing project: providing services to taxonomists for standard genome sequencing and annotation.</title>
        <authorList>
            <consortium name="The Broad Institute Genomics Platform"/>
            <consortium name="The Broad Institute Genome Sequencing Center for Infectious Disease"/>
            <person name="Wu L."/>
            <person name="Ma J."/>
        </authorList>
    </citation>
    <scope>NUCLEOTIDE SEQUENCE [LARGE SCALE GENOMIC DNA]</scope>
    <source>
        <strain evidence="6">CCM 8903</strain>
    </source>
</reference>
<feature type="domain" description="HTH hxlR-type" evidence="4">
    <location>
        <begin position="10"/>
        <end position="108"/>
    </location>
</feature>
<keyword evidence="6" id="KW-1185">Reference proteome</keyword>
<dbReference type="Proteomes" id="UP001597252">
    <property type="component" value="Unassembled WGS sequence"/>
</dbReference>
<dbReference type="SUPFAM" id="SSF46785">
    <property type="entry name" value="Winged helix' DNA-binding domain"/>
    <property type="match status" value="1"/>
</dbReference>
<name>A0ABW4E8N1_9LACO</name>
<comment type="caution">
    <text evidence="5">The sequence shown here is derived from an EMBL/GenBank/DDBJ whole genome shotgun (WGS) entry which is preliminary data.</text>
</comment>
<keyword evidence="2" id="KW-0238">DNA-binding</keyword>
<dbReference type="InterPro" id="IPR002577">
    <property type="entry name" value="HTH_HxlR"/>
</dbReference>
<sequence>MEGNMTTYNIGVEATMEIIGGKWKAIILCHLRHQAMRNGELRRAIPQITQKMLTQQLRELEHDGIISRTVFDQIPPHVEYALTARGDSLSGLLNQLCRWGEALIDSRRAAGEQITLRHRDDVNLLPPEDAHGAENQKG</sequence>
<gene>
    <name evidence="5" type="ORF">ACFQ5J_10915</name>
</gene>
<keyword evidence="3" id="KW-0804">Transcription</keyword>
<dbReference type="RefSeq" id="WP_125749085.1">
    <property type="nucleotide sequence ID" value="NZ_JBHTON010000035.1"/>
</dbReference>
<dbReference type="InterPro" id="IPR036388">
    <property type="entry name" value="WH-like_DNA-bd_sf"/>
</dbReference>
<dbReference type="Pfam" id="PF01638">
    <property type="entry name" value="HxlR"/>
    <property type="match status" value="1"/>
</dbReference>
<organism evidence="5 6">
    <name type="scientific">Lacticaseibacillus baoqingensis</name>
    <dbReference type="NCBI Taxonomy" id="2486013"/>
    <lineage>
        <taxon>Bacteria</taxon>
        <taxon>Bacillati</taxon>
        <taxon>Bacillota</taxon>
        <taxon>Bacilli</taxon>
        <taxon>Lactobacillales</taxon>
        <taxon>Lactobacillaceae</taxon>
        <taxon>Lacticaseibacillus</taxon>
    </lineage>
</organism>
<proteinExistence type="predicted"/>
<dbReference type="Gene3D" id="1.10.10.10">
    <property type="entry name" value="Winged helix-like DNA-binding domain superfamily/Winged helix DNA-binding domain"/>
    <property type="match status" value="1"/>
</dbReference>
<evidence type="ECO:0000256" key="1">
    <source>
        <dbReference type="ARBA" id="ARBA00023015"/>
    </source>
</evidence>
<dbReference type="PANTHER" id="PTHR33204:SF29">
    <property type="entry name" value="TRANSCRIPTIONAL REGULATOR"/>
    <property type="match status" value="1"/>
</dbReference>
<protein>
    <submittedName>
        <fullName evidence="5">Winged helix-turn-helix transcriptional regulator</fullName>
    </submittedName>
</protein>
<evidence type="ECO:0000256" key="3">
    <source>
        <dbReference type="ARBA" id="ARBA00023163"/>
    </source>
</evidence>
<evidence type="ECO:0000259" key="4">
    <source>
        <dbReference type="PROSITE" id="PS51118"/>
    </source>
</evidence>
<evidence type="ECO:0000256" key="2">
    <source>
        <dbReference type="ARBA" id="ARBA00023125"/>
    </source>
</evidence>
<dbReference type="InterPro" id="IPR036390">
    <property type="entry name" value="WH_DNA-bd_sf"/>
</dbReference>
<accession>A0ABW4E8N1</accession>
<keyword evidence="1" id="KW-0805">Transcription regulation</keyword>
<evidence type="ECO:0000313" key="5">
    <source>
        <dbReference type="EMBL" id="MFD1485742.1"/>
    </source>
</evidence>